<dbReference type="SUPFAM" id="SSF48726">
    <property type="entry name" value="Immunoglobulin"/>
    <property type="match status" value="11"/>
</dbReference>
<dbReference type="EMBL" id="KN740536">
    <property type="protein sequence ID" value="KIH53718.1"/>
    <property type="molecule type" value="Genomic_DNA"/>
</dbReference>
<keyword evidence="6" id="KW-0393">Immunoglobulin domain</keyword>
<keyword evidence="3" id="KW-0963">Cytoplasm</keyword>
<dbReference type="InterPro" id="IPR007110">
    <property type="entry name" value="Ig-like_dom"/>
</dbReference>
<dbReference type="SMART" id="SM00409">
    <property type="entry name" value="IG"/>
    <property type="match status" value="10"/>
</dbReference>
<evidence type="ECO:0000256" key="4">
    <source>
        <dbReference type="ARBA" id="ARBA00022737"/>
    </source>
</evidence>
<feature type="domain" description="Ig-like" evidence="7">
    <location>
        <begin position="514"/>
        <end position="603"/>
    </location>
</feature>
<proteinExistence type="inferred from homology"/>
<dbReference type="GO" id="GO:0019899">
    <property type="term" value="F:enzyme binding"/>
    <property type="evidence" value="ECO:0007669"/>
    <property type="project" value="UniProtKB-ARBA"/>
</dbReference>
<feature type="domain" description="Ig-like" evidence="7">
    <location>
        <begin position="610"/>
        <end position="700"/>
    </location>
</feature>
<dbReference type="FunFam" id="2.60.40.10:FF:000107">
    <property type="entry name" value="Myosin, light chain kinase a"/>
    <property type="match status" value="3"/>
</dbReference>
<evidence type="ECO:0000256" key="5">
    <source>
        <dbReference type="ARBA" id="ARBA00023157"/>
    </source>
</evidence>
<keyword evidence="9" id="KW-1185">Reference proteome</keyword>
<dbReference type="PANTHER" id="PTHR13817:SF163">
    <property type="entry name" value="OBSCURIN"/>
    <property type="match status" value="1"/>
</dbReference>
<organism evidence="8 9">
    <name type="scientific">Ancylostoma duodenale</name>
    <dbReference type="NCBI Taxonomy" id="51022"/>
    <lineage>
        <taxon>Eukaryota</taxon>
        <taxon>Metazoa</taxon>
        <taxon>Ecdysozoa</taxon>
        <taxon>Nematoda</taxon>
        <taxon>Chromadorea</taxon>
        <taxon>Rhabditida</taxon>
        <taxon>Rhabditina</taxon>
        <taxon>Rhabditomorpha</taxon>
        <taxon>Strongyloidea</taxon>
        <taxon>Ancylostomatidae</taxon>
        <taxon>Ancylostomatinae</taxon>
        <taxon>Ancylostoma</taxon>
    </lineage>
</organism>
<accession>A0A0C2CBL0</accession>
<feature type="domain" description="Ig-like" evidence="7">
    <location>
        <begin position="330"/>
        <end position="369"/>
    </location>
</feature>
<evidence type="ECO:0000256" key="1">
    <source>
        <dbReference type="ARBA" id="ARBA00004161"/>
    </source>
</evidence>
<feature type="domain" description="Ig-like" evidence="7">
    <location>
        <begin position="397"/>
        <end position="501"/>
    </location>
</feature>
<dbReference type="PROSITE" id="PS50835">
    <property type="entry name" value="IG_LIKE"/>
    <property type="match status" value="11"/>
</dbReference>
<dbReference type="FunFam" id="2.60.40.10:FF:000032">
    <property type="entry name" value="palladin isoform X1"/>
    <property type="match status" value="1"/>
</dbReference>
<gene>
    <name evidence="8" type="ORF">ANCDUO_16147</name>
</gene>
<evidence type="ECO:0000256" key="3">
    <source>
        <dbReference type="ARBA" id="ARBA00022490"/>
    </source>
</evidence>
<feature type="domain" description="Ig-like" evidence="7">
    <location>
        <begin position="901"/>
        <end position="991"/>
    </location>
</feature>
<dbReference type="InterPro" id="IPR036179">
    <property type="entry name" value="Ig-like_dom_sf"/>
</dbReference>
<feature type="non-terminal residue" evidence="8">
    <location>
        <position position="1107"/>
    </location>
</feature>
<evidence type="ECO:0000313" key="9">
    <source>
        <dbReference type="Proteomes" id="UP000054047"/>
    </source>
</evidence>
<evidence type="ECO:0000256" key="6">
    <source>
        <dbReference type="ARBA" id="ARBA00023319"/>
    </source>
</evidence>
<dbReference type="OrthoDB" id="5969272at2759"/>
<name>A0A0C2CBL0_9BILA</name>
<dbReference type="GO" id="GO:0060298">
    <property type="term" value="P:positive regulation of sarcomere organization"/>
    <property type="evidence" value="ECO:0007669"/>
    <property type="project" value="UniProtKB-ARBA"/>
</dbReference>
<protein>
    <submittedName>
        <fullName evidence="8">Immunoglobulin I-set domain protein</fullName>
    </submittedName>
</protein>
<dbReference type="InterPro" id="IPR003598">
    <property type="entry name" value="Ig_sub2"/>
</dbReference>
<dbReference type="InterPro" id="IPR013098">
    <property type="entry name" value="Ig_I-set"/>
</dbReference>
<dbReference type="FunFam" id="2.60.40.10:FF:000080">
    <property type="entry name" value="Myosin light chain kinase, smooth muscle"/>
    <property type="match status" value="1"/>
</dbReference>
<dbReference type="InterPro" id="IPR003599">
    <property type="entry name" value="Ig_sub"/>
</dbReference>
<evidence type="ECO:0000259" key="7">
    <source>
        <dbReference type="PROSITE" id="PS50835"/>
    </source>
</evidence>
<dbReference type="Proteomes" id="UP000054047">
    <property type="component" value="Unassembled WGS sequence"/>
</dbReference>
<evidence type="ECO:0000313" key="8">
    <source>
        <dbReference type="EMBL" id="KIH53718.1"/>
    </source>
</evidence>
<feature type="domain" description="Ig-like" evidence="7">
    <location>
        <begin position="803"/>
        <end position="893"/>
    </location>
</feature>
<evidence type="ECO:0000256" key="2">
    <source>
        <dbReference type="ARBA" id="ARBA00006692"/>
    </source>
</evidence>
<feature type="domain" description="Ig-like" evidence="7">
    <location>
        <begin position="4"/>
        <end position="92"/>
    </location>
</feature>
<dbReference type="Pfam" id="PF07679">
    <property type="entry name" value="I-set"/>
    <property type="match status" value="10"/>
</dbReference>
<dbReference type="InterPro" id="IPR050964">
    <property type="entry name" value="Striated_Muscle_Regulatory"/>
</dbReference>
<feature type="domain" description="Ig-like" evidence="7">
    <location>
        <begin position="195"/>
        <end position="285"/>
    </location>
</feature>
<dbReference type="GO" id="GO:0040017">
    <property type="term" value="P:positive regulation of locomotion"/>
    <property type="evidence" value="ECO:0007669"/>
    <property type="project" value="UniProtKB-ARBA"/>
</dbReference>
<dbReference type="FunFam" id="2.60.40.10:FF:000425">
    <property type="entry name" value="Myosin light chain kinase"/>
    <property type="match status" value="2"/>
</dbReference>
<keyword evidence="4" id="KW-0677">Repeat</keyword>
<sequence>MAKPAFQSDIAPIHLTEGDSLQTKLLITGDPTPFVKWYINNQLVCPTEDTEIINVDGVYSLTIHGVTADMTGKIKCVAYNKMGEVTTEGDLKVVAPIPVEFETSLCDATCREGDTLKLKAVLLGEPTPEVSWYVNGKKLEETQNIKIHAEKGTYTVTIKDITCDYSGKVVCEAVNEYGKASSEAMLLVLPRGEPPDFLEWLSNVRARQGSKVVHKVVFTGDPKPTLTWYINNKEITSSSEISIVTDDKTSILTINSFNPELHVGEIICKAENDAGEVSCTANMVTYTSEMFSESESEAQAEEVIADDMTLTDDESLRDELQRTPTPVMAPKFITKIKDSRAKRGHEAIFECVVPDTKGVVCKWLKDGKEIELIARIRVQTRTIEGHTTQELIIVMAPKFITKIKDSRAKRGHEAIFECVVPDTKGVVCKWLKDGKEIELIARIRVQTRTIEGHTTQELIIVSETQTKSIDISEDVRPEDAGTYTVIVENLAGRDVCEATLTVVEQLEKLPDRAPEFIVQLQDKTIKTSDKATFECKVVGEPQPNVVWYHNNKVLEEHAKEVIIESEEGVQRLVITSAEIKHEGKYSCVAENVAGSCRTEATLSVKAPLAPTFTRSLTDHAISIGDQLILFCSVKGYPQPVVEFYHESVRLTSSQRMSIEHDASNTHWRVLIKESVEEDLGKYRAVAKNAIGAAISESTVYRRSVVPTIEQGLKSTTVKESEEILMEVKISGTQPEVTWYKDDKLITEDASHIIRRDETTHTYSLVVKQATSTDTGTYMVRASNVAGSVESTAEVTVTTSVEKPTFTQELTSTEVKISETTTLSVTVAGTPAPEVIWKKDGQPVAIDDTHIISKKESEQRYSITIQSARAEDAGRYTCEAKNVAGSVECSANVAIIKTMEAPHFTEMLKPVQIMEKETVKLSVTVGGTTPIKVEWFKDDKPVEIDNVHTIVKDEGSGHYTLTIHDTKVTDVGKYSCKATNVAGEARTEATVHIAKQASAPQFTEFLRPVQVKETETVKLSVTVTGAPQPKVEWFKDDKPVEIDNVHVISKEEGSGQFTLTIQDSKVTDIGKYSCRASNVAGEATTEASVHIAKESSAPQFTEFLKPMK</sequence>
<dbReference type="AlphaFoldDB" id="A0A0C2CBL0"/>
<dbReference type="Gene3D" id="2.60.40.10">
    <property type="entry name" value="Immunoglobulins"/>
    <property type="match status" value="11"/>
</dbReference>
<feature type="domain" description="Ig-like" evidence="7">
    <location>
        <begin position="98"/>
        <end position="187"/>
    </location>
</feature>
<dbReference type="GO" id="GO:0045989">
    <property type="term" value="P:positive regulation of striated muscle contraction"/>
    <property type="evidence" value="ECO:0007669"/>
    <property type="project" value="UniProtKB-ARBA"/>
</dbReference>
<dbReference type="FunFam" id="2.60.40.10:FF:000344">
    <property type="entry name" value="Muscle M-line assembly protein unc-89"/>
    <property type="match status" value="2"/>
</dbReference>
<feature type="domain" description="Ig-like" evidence="7">
    <location>
        <begin position="999"/>
        <end position="1089"/>
    </location>
</feature>
<dbReference type="GO" id="GO:0031672">
    <property type="term" value="C:A band"/>
    <property type="evidence" value="ECO:0007669"/>
    <property type="project" value="UniProtKB-SubCell"/>
</dbReference>
<comment type="subcellular location">
    <subcellularLocation>
        <location evidence="1">Cytoplasm</location>
        <location evidence="1">Myofibril</location>
        <location evidence="1">Sarcomere</location>
        <location evidence="1">A band</location>
    </subcellularLocation>
</comment>
<keyword evidence="5" id="KW-1015">Disulfide bond</keyword>
<reference evidence="8 9" key="1">
    <citation type="submission" date="2013-12" db="EMBL/GenBank/DDBJ databases">
        <title>Draft genome of the parsitic nematode Ancylostoma duodenale.</title>
        <authorList>
            <person name="Mitreva M."/>
        </authorList>
    </citation>
    <scope>NUCLEOTIDE SEQUENCE [LARGE SCALE GENOMIC DNA]</scope>
    <source>
        <strain evidence="8 9">Zhejiang</strain>
    </source>
</reference>
<dbReference type="PANTHER" id="PTHR13817">
    <property type="entry name" value="TITIN"/>
    <property type="match status" value="1"/>
</dbReference>
<dbReference type="SMART" id="SM00408">
    <property type="entry name" value="IGc2"/>
    <property type="match status" value="7"/>
</dbReference>
<feature type="domain" description="Ig-like" evidence="7">
    <location>
        <begin position="706"/>
        <end position="795"/>
    </location>
</feature>
<dbReference type="InterPro" id="IPR013783">
    <property type="entry name" value="Ig-like_fold"/>
</dbReference>
<comment type="similarity">
    <text evidence="2">Belongs to the protein kinase superfamily. CAMK Ser/Thr protein kinase family.</text>
</comment>